<protein>
    <recommendedName>
        <fullName evidence="1">DHFR domain-containing protein</fullName>
    </recommendedName>
</protein>
<evidence type="ECO:0000313" key="2">
    <source>
        <dbReference type="EMBL" id="MSB21978.1"/>
    </source>
</evidence>
<evidence type="ECO:0000259" key="1">
    <source>
        <dbReference type="Pfam" id="PF00186"/>
    </source>
</evidence>
<dbReference type="AlphaFoldDB" id="A0A6I2R5K5"/>
<sequence length="189" mass="21396">MHKFEPLTAVVLVDNNMGIGSGSDILFHCRPFREQQMRILANYPVIMGRTAYESFPWEKVPAMWCSRILLLSSTAKPDGRAEIFRSVSELIDACPRRTMVFGGECTFKALLPYCSTIMACQADIELPADRRFPVALGKNKCWKVCERSKVLQGPHKLDVPCQFVTYARDIRVEPVRWPDGRANQLPTCG</sequence>
<dbReference type="InterPro" id="IPR001796">
    <property type="entry name" value="DHFR_dom"/>
</dbReference>
<gene>
    <name evidence="2" type="ORF">GKE97_21105</name>
</gene>
<dbReference type="Gene3D" id="3.40.430.10">
    <property type="entry name" value="Dihydrofolate Reductase, subunit A"/>
    <property type="match status" value="1"/>
</dbReference>
<comment type="caution">
    <text evidence="2">The sequence shown here is derived from an EMBL/GenBank/DDBJ whole genome shotgun (WGS) entry which is preliminary data.</text>
</comment>
<proteinExistence type="predicted"/>
<dbReference type="Pfam" id="PF00186">
    <property type="entry name" value="DHFR_1"/>
    <property type="match status" value="1"/>
</dbReference>
<dbReference type="InterPro" id="IPR024072">
    <property type="entry name" value="DHFR-like_dom_sf"/>
</dbReference>
<dbReference type="RefSeq" id="WP_108981905.1">
    <property type="nucleotide sequence ID" value="NZ_JAQLWY010000025.1"/>
</dbReference>
<name>A0A6I2R5K5_FLAPL</name>
<dbReference type="GO" id="GO:0046654">
    <property type="term" value="P:tetrahydrofolate biosynthetic process"/>
    <property type="evidence" value="ECO:0007669"/>
    <property type="project" value="InterPro"/>
</dbReference>
<dbReference type="Proteomes" id="UP000434475">
    <property type="component" value="Unassembled WGS sequence"/>
</dbReference>
<dbReference type="GO" id="GO:0004146">
    <property type="term" value="F:dihydrofolate reductase activity"/>
    <property type="evidence" value="ECO:0007669"/>
    <property type="project" value="InterPro"/>
</dbReference>
<organism evidence="2 3">
    <name type="scientific">Flavonifractor plautii</name>
    <name type="common">Fusobacterium plautii</name>
    <dbReference type="NCBI Taxonomy" id="292800"/>
    <lineage>
        <taxon>Bacteria</taxon>
        <taxon>Bacillati</taxon>
        <taxon>Bacillota</taxon>
        <taxon>Clostridia</taxon>
        <taxon>Eubacteriales</taxon>
        <taxon>Oscillospiraceae</taxon>
        <taxon>Flavonifractor</taxon>
    </lineage>
</organism>
<accession>A0A6I2R5K5</accession>
<feature type="domain" description="DHFR" evidence="1">
    <location>
        <begin position="7"/>
        <end position="168"/>
    </location>
</feature>
<dbReference type="EMBL" id="WKPR01000030">
    <property type="protein sequence ID" value="MSB21978.1"/>
    <property type="molecule type" value="Genomic_DNA"/>
</dbReference>
<reference evidence="2 3" key="1">
    <citation type="journal article" date="2019" name="Nat. Med.">
        <title>A library of human gut bacterial isolates paired with longitudinal multiomics data enables mechanistic microbiome research.</title>
        <authorList>
            <person name="Poyet M."/>
            <person name="Groussin M."/>
            <person name="Gibbons S.M."/>
            <person name="Avila-Pacheco J."/>
            <person name="Jiang X."/>
            <person name="Kearney S.M."/>
            <person name="Perrotta A.R."/>
            <person name="Berdy B."/>
            <person name="Zhao S."/>
            <person name="Lieberman T.D."/>
            <person name="Swanson P.K."/>
            <person name="Smith M."/>
            <person name="Roesemann S."/>
            <person name="Alexander J.E."/>
            <person name="Rich S.A."/>
            <person name="Livny J."/>
            <person name="Vlamakis H."/>
            <person name="Clish C."/>
            <person name="Bullock K."/>
            <person name="Deik A."/>
            <person name="Scott J."/>
            <person name="Pierce K.A."/>
            <person name="Xavier R.J."/>
            <person name="Alm E.J."/>
        </authorList>
    </citation>
    <scope>NUCLEOTIDE SEQUENCE [LARGE SCALE GENOMIC DNA]</scope>
    <source>
        <strain evidence="2 3">BIOML-A2</strain>
    </source>
</reference>
<dbReference type="SUPFAM" id="SSF53597">
    <property type="entry name" value="Dihydrofolate reductase-like"/>
    <property type="match status" value="1"/>
</dbReference>
<evidence type="ECO:0000313" key="3">
    <source>
        <dbReference type="Proteomes" id="UP000434475"/>
    </source>
</evidence>